<feature type="transmembrane region" description="Helical" evidence="1">
    <location>
        <begin position="180"/>
        <end position="199"/>
    </location>
</feature>
<keyword evidence="1" id="KW-0812">Transmembrane</keyword>
<dbReference type="EMBL" id="QPJW01000003">
    <property type="protein sequence ID" value="RCX20596.1"/>
    <property type="molecule type" value="Genomic_DNA"/>
</dbReference>
<evidence type="ECO:0000256" key="1">
    <source>
        <dbReference type="SAM" id="Phobius"/>
    </source>
</evidence>
<comment type="caution">
    <text evidence="2">The sequence shown here is derived from an EMBL/GenBank/DDBJ whole genome shotgun (WGS) entry which is preliminary data.</text>
</comment>
<evidence type="ECO:0000313" key="2">
    <source>
        <dbReference type="EMBL" id="RCX20596.1"/>
    </source>
</evidence>
<dbReference type="PANTHER" id="PTHR36832:SF1">
    <property type="entry name" value="SLR1174 PROTEIN"/>
    <property type="match status" value="1"/>
</dbReference>
<keyword evidence="1" id="KW-1133">Transmembrane helix</keyword>
<feature type="transmembrane region" description="Helical" evidence="1">
    <location>
        <begin position="143"/>
        <end position="168"/>
    </location>
</feature>
<name>A0A369BJ44_9BACL</name>
<keyword evidence="1" id="KW-0472">Membrane</keyword>
<accession>A0A369BJ44</accession>
<dbReference type="Proteomes" id="UP000253090">
    <property type="component" value="Unassembled WGS sequence"/>
</dbReference>
<dbReference type="InterPro" id="IPR010390">
    <property type="entry name" value="ABC-2_transporter-like"/>
</dbReference>
<sequence length="262" mass="29147">MRKYWEMMKSQIKLDTAYTAWYWAGSASVIFRMLIIYAFWHAVFENRTTVGDMSLQAMITYTMLATLLNNYMSGVGSQLANQVRDGSVAIELMRPYNLLDKLVALDLGSKISGTIRETLPMLLIAYLFLGVSAPASWEAVPMFLLSALLGILIGTQLDLIIGIMAFWLDYVWGLRVLGGAITLFFTGALVPITLFPEWLRVLSGFMPFQSMVFVPVSIYTGQLSGLVALQALGVQLAWLVGIIVVMRTVWSFAIRKVTIFGG</sequence>
<dbReference type="AlphaFoldDB" id="A0A369BJ44"/>
<evidence type="ECO:0000313" key="3">
    <source>
        <dbReference type="Proteomes" id="UP000253090"/>
    </source>
</evidence>
<organism evidence="2 3">
    <name type="scientific">Fontibacillus phaseoli</name>
    <dbReference type="NCBI Taxonomy" id="1416533"/>
    <lineage>
        <taxon>Bacteria</taxon>
        <taxon>Bacillati</taxon>
        <taxon>Bacillota</taxon>
        <taxon>Bacilli</taxon>
        <taxon>Bacillales</taxon>
        <taxon>Paenibacillaceae</taxon>
        <taxon>Fontibacillus</taxon>
    </lineage>
</organism>
<proteinExistence type="predicted"/>
<dbReference type="OrthoDB" id="8582979at2"/>
<reference evidence="2 3" key="1">
    <citation type="submission" date="2018-07" db="EMBL/GenBank/DDBJ databases">
        <title>Genomic Encyclopedia of Type Strains, Phase III (KMG-III): the genomes of soil and plant-associated and newly described type strains.</title>
        <authorList>
            <person name="Whitman W."/>
        </authorList>
    </citation>
    <scope>NUCLEOTIDE SEQUENCE [LARGE SCALE GENOMIC DNA]</scope>
    <source>
        <strain evidence="2 3">CECT 8333</strain>
    </source>
</reference>
<feature type="transmembrane region" description="Helical" evidence="1">
    <location>
        <begin position="219"/>
        <end position="246"/>
    </location>
</feature>
<dbReference type="RefSeq" id="WP_114496656.1">
    <property type="nucleotide sequence ID" value="NZ_QPJW01000003.1"/>
</dbReference>
<keyword evidence="3" id="KW-1185">Reference proteome</keyword>
<dbReference type="Pfam" id="PF06182">
    <property type="entry name" value="ABC2_membrane_6"/>
    <property type="match status" value="1"/>
</dbReference>
<feature type="transmembrane region" description="Helical" evidence="1">
    <location>
        <begin position="55"/>
        <end position="72"/>
    </location>
</feature>
<feature type="transmembrane region" description="Helical" evidence="1">
    <location>
        <begin position="119"/>
        <end position="137"/>
    </location>
</feature>
<protein>
    <submittedName>
        <fullName evidence="2">ABC-2 type transport system permease protein</fullName>
    </submittedName>
</protein>
<gene>
    <name evidence="2" type="ORF">DFP94_103327</name>
</gene>
<feature type="transmembrane region" description="Helical" evidence="1">
    <location>
        <begin position="21"/>
        <end position="43"/>
    </location>
</feature>
<dbReference type="PANTHER" id="PTHR36832">
    <property type="entry name" value="SLR1174 PROTEIN-RELATED"/>
    <property type="match status" value="1"/>
</dbReference>